<dbReference type="InterPro" id="IPR006143">
    <property type="entry name" value="RND_pump_MFP"/>
</dbReference>
<dbReference type="GO" id="GO:0042597">
    <property type="term" value="C:periplasmic space"/>
    <property type="evidence" value="ECO:0007669"/>
    <property type="project" value="UniProtKB-SubCell"/>
</dbReference>
<dbReference type="GO" id="GO:0016020">
    <property type="term" value="C:membrane"/>
    <property type="evidence" value="ECO:0007669"/>
    <property type="project" value="InterPro"/>
</dbReference>
<dbReference type="GO" id="GO:0015562">
    <property type="term" value="F:efflux transmembrane transporter activity"/>
    <property type="evidence" value="ECO:0007669"/>
    <property type="project" value="InterPro"/>
</dbReference>
<keyword evidence="3" id="KW-0175">Coiled coil</keyword>
<dbReference type="Gene3D" id="2.40.30.170">
    <property type="match status" value="1"/>
</dbReference>
<feature type="domain" description="YknX-like C-terminal permuted SH3-like" evidence="6">
    <location>
        <begin position="345"/>
        <end position="410"/>
    </location>
</feature>
<gene>
    <name evidence="7" type="primary">macA_2</name>
    <name evidence="7" type="ORF">BRLA_c006610</name>
</gene>
<evidence type="ECO:0000256" key="2">
    <source>
        <dbReference type="ARBA" id="ARBA00009477"/>
    </source>
</evidence>
<dbReference type="Pfam" id="PF25989">
    <property type="entry name" value="YknX_C"/>
    <property type="match status" value="1"/>
</dbReference>
<dbReference type="SUPFAM" id="SSF111369">
    <property type="entry name" value="HlyD-like secretion proteins"/>
    <property type="match status" value="1"/>
</dbReference>
<comment type="subcellular location">
    <subcellularLocation>
        <location evidence="1">Cell envelope</location>
    </subcellularLocation>
</comment>
<dbReference type="KEGG" id="blr:BRLA_c006610"/>
<dbReference type="Pfam" id="PF25881">
    <property type="entry name" value="HH_YBHG"/>
    <property type="match status" value="1"/>
</dbReference>
<evidence type="ECO:0000256" key="4">
    <source>
        <dbReference type="SAM" id="MobiDB-lite"/>
    </source>
</evidence>
<dbReference type="STRING" id="1042163.BRLA_c006610"/>
<dbReference type="InterPro" id="IPR059052">
    <property type="entry name" value="HH_YbhG-like"/>
</dbReference>
<dbReference type="InterPro" id="IPR058637">
    <property type="entry name" value="YknX-like_C"/>
</dbReference>
<dbReference type="PANTHER" id="PTHR32347">
    <property type="entry name" value="EFFLUX SYSTEM COMPONENT YKNX-RELATED"/>
    <property type="match status" value="1"/>
</dbReference>
<dbReference type="eggNOG" id="COG0845">
    <property type="taxonomic scope" value="Bacteria"/>
</dbReference>
<name>A0A075QZK0_BRELA</name>
<accession>A0A075QZK0</accession>
<evidence type="ECO:0000259" key="5">
    <source>
        <dbReference type="Pfam" id="PF25881"/>
    </source>
</evidence>
<sequence>MKKRWWGVIAAGVLVAGAYGYLKLTAVDATGLPVSVIPVVKGSIENKVMASGMVKAKQEVTLFSPNNGTLLQFNVQEGDKVTANQVIARIDVTDLSSEMASIDAQIASQHAELNRVKSGKEPETIAQQEERVRQEKEKVDSAEKEYNRTKQLVEAGASPATDLDKAKDSLSQAQSSLKMSQSELALNKKGPKSTDIASVQAQINQLQVKKAELAKQSSQSTVVAPFSGTVLKVDAKNGQAVTKGTEIITMGDVTKLQVVADINESDVKEIQLGQKALVSGTSMGKEKAAATVTRISPLATKIQKGETTGKTKVNVTLELDQAVSVLKPGFNVDVDIMITNKNNILVVPFQAVVNDPSGSFVWVVENGLAKKRPVQTGTESDLNVEITSGLNEGDSVISSPSADLMEGMPVMAMEAGVPGAV</sequence>
<protein>
    <submittedName>
        <fullName evidence="7">Macrolide export protein MacA</fullName>
    </submittedName>
</protein>
<evidence type="ECO:0000313" key="8">
    <source>
        <dbReference type="Proteomes" id="UP000005850"/>
    </source>
</evidence>
<feature type="region of interest" description="Disordered" evidence="4">
    <location>
        <begin position="113"/>
        <end position="174"/>
    </location>
</feature>
<dbReference type="EMBL" id="CP007806">
    <property type="protein sequence ID" value="AIG25019.1"/>
    <property type="molecule type" value="Genomic_DNA"/>
</dbReference>
<feature type="compositionally biased region" description="Basic and acidic residues" evidence="4">
    <location>
        <begin position="113"/>
        <end position="148"/>
    </location>
</feature>
<dbReference type="RefSeq" id="WP_003335496.1">
    <property type="nucleotide sequence ID" value="NZ_CP007806.1"/>
</dbReference>
<dbReference type="HOGENOM" id="CLU_018816_14_4_9"/>
<evidence type="ECO:0000259" key="6">
    <source>
        <dbReference type="Pfam" id="PF25989"/>
    </source>
</evidence>
<dbReference type="AlphaFoldDB" id="A0A075QZK0"/>
<comment type="similarity">
    <text evidence="2">Belongs to the membrane fusion protein (MFP) (TC 8.A.1) family.</text>
</comment>
<dbReference type="Gene3D" id="1.20.1600.10">
    <property type="entry name" value="Outer membrane efflux proteins (OEP)"/>
    <property type="match status" value="1"/>
</dbReference>
<proteinExistence type="inferred from homology"/>
<dbReference type="InterPro" id="IPR050465">
    <property type="entry name" value="UPF0194_transport"/>
</dbReference>
<evidence type="ECO:0000256" key="3">
    <source>
        <dbReference type="ARBA" id="ARBA00023054"/>
    </source>
</evidence>
<organism evidence="7 8">
    <name type="scientific">Brevibacillus laterosporus LMG 15441</name>
    <dbReference type="NCBI Taxonomy" id="1042163"/>
    <lineage>
        <taxon>Bacteria</taxon>
        <taxon>Bacillati</taxon>
        <taxon>Bacillota</taxon>
        <taxon>Bacilli</taxon>
        <taxon>Bacillales</taxon>
        <taxon>Paenibacillaceae</taxon>
        <taxon>Brevibacillus</taxon>
    </lineage>
</organism>
<keyword evidence="8" id="KW-1185">Reference proteome</keyword>
<feature type="domain" description="YbhG-like alpha-helical hairpin" evidence="5">
    <location>
        <begin position="93"/>
        <end position="212"/>
    </location>
</feature>
<dbReference type="Proteomes" id="UP000005850">
    <property type="component" value="Chromosome"/>
</dbReference>
<dbReference type="Gene3D" id="2.40.420.20">
    <property type="match status" value="1"/>
</dbReference>
<dbReference type="SUPFAM" id="SSF56954">
    <property type="entry name" value="Outer membrane efflux proteins (OEP)"/>
    <property type="match status" value="1"/>
</dbReference>
<dbReference type="PANTHER" id="PTHR32347:SF29">
    <property type="entry name" value="UPF0194 MEMBRANE PROTEIN YBHG"/>
    <property type="match status" value="1"/>
</dbReference>
<evidence type="ECO:0000313" key="7">
    <source>
        <dbReference type="EMBL" id="AIG25019.1"/>
    </source>
</evidence>
<dbReference type="NCBIfam" id="TIGR01730">
    <property type="entry name" value="RND_mfp"/>
    <property type="match status" value="1"/>
</dbReference>
<evidence type="ECO:0000256" key="1">
    <source>
        <dbReference type="ARBA" id="ARBA00004196"/>
    </source>
</evidence>
<dbReference type="Gene3D" id="2.40.50.100">
    <property type="match status" value="2"/>
</dbReference>
<reference evidence="7 8" key="1">
    <citation type="journal article" date="2011" name="J. Bacteriol.">
        <title>Genome sequence of Brevibacillus laterosporus LMG 15441, a pathogen of invertebrates.</title>
        <authorList>
            <person name="Djukic M."/>
            <person name="Poehlein A."/>
            <person name="Thurmer A."/>
            <person name="Daniel R."/>
        </authorList>
    </citation>
    <scope>NUCLEOTIDE SEQUENCE [LARGE SCALE GENOMIC DNA]</scope>
    <source>
        <strain evidence="7 8">LMG 15441</strain>
    </source>
</reference>